<gene>
    <name evidence="2" type="ORF">V1264_022858</name>
</gene>
<dbReference type="PANTHER" id="PTHR46601">
    <property type="entry name" value="ULP_PROTEASE DOMAIN-CONTAINING PROTEIN"/>
    <property type="match status" value="1"/>
</dbReference>
<evidence type="ECO:0000313" key="2">
    <source>
        <dbReference type="EMBL" id="KAK7099806.1"/>
    </source>
</evidence>
<name>A0AAN9B5T2_9CAEN</name>
<reference evidence="2 3" key="1">
    <citation type="submission" date="2024-02" db="EMBL/GenBank/DDBJ databases">
        <title>Chromosome-scale genome assembly of the rough periwinkle Littorina saxatilis.</title>
        <authorList>
            <person name="De Jode A."/>
            <person name="Faria R."/>
            <person name="Formenti G."/>
            <person name="Sims Y."/>
            <person name="Smith T.P."/>
            <person name="Tracey A."/>
            <person name="Wood J.M.D."/>
            <person name="Zagrodzka Z.B."/>
            <person name="Johannesson K."/>
            <person name="Butlin R.K."/>
            <person name="Leder E.H."/>
        </authorList>
    </citation>
    <scope>NUCLEOTIDE SEQUENCE [LARGE SCALE GENOMIC DNA]</scope>
    <source>
        <strain evidence="2">Snail1</strain>
        <tissue evidence="2">Muscle</tissue>
    </source>
</reference>
<sequence>MESLRVSNRLFQKRNFRDVEAEPIDDAADDGISKAAKNQRRYRERLKDDPVMFREHRERENERIKVFKSNMTEEQKAQQRLLTNIRVKRCREKKKEGLPLNKPKVKTRAASEVEREAARLRQQKLRAKFTPQKKAAVNKIRREKRAQEKAEKREKVESTPPIVPEEEIGQGYNTIDAKRKAVNKVIKSMPEDPQKFAEVLDKLTSVKSPRKTRAMEELGIHSAGKRKEQHYSTEMMKELQNQYKNIKNSRKKEHRKKRVLFGRILATSLKRNKGEVSKVRRDFGISWKYLQECYGSRDKEDGIVRRKDRLSESTQKSVQEFFERGDVSRTDPGVTSVSAKGTSKRFMEKTLLETYKEFKDDHSDARISFSRFAKCRPKHIKTVKHNKLRACCCEYCANVDLKIAAVNSFLAKKDQRQLFLGPSKYDLANITICNAAVNVKKCIDRKCRQCGVAAVRERLQPVLDDHADAVCLWQSWGLEQQTYHDRTGEQKTTSRRLLRNKEGPFDQLITELEEELVTFSRHLANAKWQHKQYALLQKNIPQGWLLMCMDFGENMTCIYQDEAQGAHWGRQQITIHPIVATYRCPDDDETVTESFVFVSSDLKHDSHAVQHFQLSVTNLLEQRGLSFQKVVHFSDGCPSQYKCKTNFADASFAADDTGIMTEKHFFGTRHGKGPCDAEIGVVKRIAFLAVRRRRAIIANARDLYRFGKTSLTKPAQPNLHCHNRRTFVFVEGGIINRTRPSRAGPDVKAIKGSRTLHCFRGLMPYVVSTRERSCFCEFCIAPQPGITCVNEEFCGFWDRVSLSKQRRRAAVQDVDAQEEVAVVDERDVDATHAADAMVLQDEVDAIAVRDEADAQQRTTAAVQDDAAQDEVAVAQRDLDDIAMHDADALVLQDDAEAQQRTTDATNGQRDVANVTVNTCVVVKYPDRHYPGVVTAVHANELQVRFLKPHATNAEVFLHPDIDDVQLVGNDMVVATHVTLIPRGRSCREWTVDGFKFS</sequence>
<dbReference type="Proteomes" id="UP001374579">
    <property type="component" value="Unassembled WGS sequence"/>
</dbReference>
<proteinExistence type="predicted"/>
<comment type="caution">
    <text evidence="2">The sequence shown here is derived from an EMBL/GenBank/DDBJ whole genome shotgun (WGS) entry which is preliminary data.</text>
</comment>
<feature type="region of interest" description="Disordered" evidence="1">
    <location>
        <begin position="141"/>
        <end position="170"/>
    </location>
</feature>
<dbReference type="AlphaFoldDB" id="A0AAN9B5T2"/>
<protein>
    <submittedName>
        <fullName evidence="2">Uncharacterized protein</fullName>
    </submittedName>
</protein>
<dbReference type="EMBL" id="JBAMIC010000011">
    <property type="protein sequence ID" value="KAK7099806.1"/>
    <property type="molecule type" value="Genomic_DNA"/>
</dbReference>
<feature type="compositionally biased region" description="Basic and acidic residues" evidence="1">
    <location>
        <begin position="145"/>
        <end position="157"/>
    </location>
</feature>
<keyword evidence="3" id="KW-1185">Reference proteome</keyword>
<accession>A0AAN9B5T2</accession>
<organism evidence="2 3">
    <name type="scientific">Littorina saxatilis</name>
    <dbReference type="NCBI Taxonomy" id="31220"/>
    <lineage>
        <taxon>Eukaryota</taxon>
        <taxon>Metazoa</taxon>
        <taxon>Spiralia</taxon>
        <taxon>Lophotrochozoa</taxon>
        <taxon>Mollusca</taxon>
        <taxon>Gastropoda</taxon>
        <taxon>Caenogastropoda</taxon>
        <taxon>Littorinimorpha</taxon>
        <taxon>Littorinoidea</taxon>
        <taxon>Littorinidae</taxon>
        <taxon>Littorina</taxon>
    </lineage>
</organism>
<dbReference type="PANTHER" id="PTHR46601:SF1">
    <property type="entry name" value="ADF-H DOMAIN-CONTAINING PROTEIN"/>
    <property type="match status" value="1"/>
</dbReference>
<evidence type="ECO:0000256" key="1">
    <source>
        <dbReference type="SAM" id="MobiDB-lite"/>
    </source>
</evidence>
<evidence type="ECO:0000313" key="3">
    <source>
        <dbReference type="Proteomes" id="UP001374579"/>
    </source>
</evidence>